<evidence type="ECO:0000313" key="1">
    <source>
        <dbReference type="EMBL" id="ARW58885.1"/>
    </source>
</evidence>
<accession>A0A2H4IBF0</accession>
<proteinExistence type="predicted"/>
<gene>
    <name evidence="1" type="ORF">Y3_245</name>
</gene>
<dbReference type="Proteomes" id="UP000240568">
    <property type="component" value="Segment"/>
</dbReference>
<name>A0A2H4IBF0_9CAUD</name>
<evidence type="ECO:0000313" key="2">
    <source>
        <dbReference type="Proteomes" id="UP000240568"/>
    </source>
</evidence>
<reference evidence="1 2" key="1">
    <citation type="submission" date="2017-04" db="EMBL/GenBank/DDBJ databases">
        <authorList>
            <person name="Afonso C.L."/>
            <person name="Miller P.J."/>
            <person name="Scott M.A."/>
            <person name="Spackman E."/>
            <person name="Goraichik I."/>
            <person name="Dimitrov K.M."/>
            <person name="Suarez D.L."/>
            <person name="Swayne D.E."/>
        </authorList>
    </citation>
    <scope>NUCLEOTIDE SEQUENCE [LARGE SCALE GENOMIC DNA]</scope>
</reference>
<organism evidence="1 2">
    <name type="scientific">Erwinia phage vB_EamM_Y3</name>
    <dbReference type="NCBI Taxonomy" id="1983553"/>
    <lineage>
        <taxon>Viruses</taxon>
        <taxon>Duplodnaviria</taxon>
        <taxon>Heunggongvirae</taxon>
        <taxon>Uroviricota</taxon>
        <taxon>Caudoviricetes</taxon>
        <taxon>Sasquatchvirus</taxon>
        <taxon>Sasquatchvirus Y3</taxon>
    </lineage>
</organism>
<dbReference type="EMBL" id="KY984068">
    <property type="protein sequence ID" value="ARW58885.1"/>
    <property type="molecule type" value="Genomic_DNA"/>
</dbReference>
<sequence length="239" mass="26684">MKRIHVQTLPLDALNGLVHGFHHHERHHNFGRVDVSLYYMDVTAQAAQNSLFSILKKEKHNIKPVGYDSISSVQGKTLPEIAGTVLSTSLLHVDRASIASNLNDMFGSMRRSGLTKQSTITIYGEPGIEKLMHMANDVAYAAYSEADNSSIRLGHEGTTTNLPLDTLMKLILDTEKNICATIHNSPANVYTFGPELTILDPEWLSKFLSCVKRTGKSAHLHPELHRKFFDAEISIYEFV</sequence>
<keyword evidence="2" id="KW-1185">Reference proteome</keyword>
<protein>
    <submittedName>
        <fullName evidence="1">Uncharacterized protein</fullName>
    </submittedName>
</protein>